<dbReference type="Proteomes" id="UP000095003">
    <property type="component" value="Unassembled WGS sequence"/>
</dbReference>
<feature type="transmembrane region" description="Helical" evidence="1">
    <location>
        <begin position="75"/>
        <end position="96"/>
    </location>
</feature>
<sequence length="124" mass="13495">MDKKEIRSSNILFLLKCLLFSYILTGGFLLLLALFLYKFQLSEKVVSIAIIGIYVVAVFFAGFMTGKRMGSKKFLWGLAVGLAYFAVMALVSFAANHGFKDLGTHFFTTLAICAAGGMLGGMLS</sequence>
<evidence type="ECO:0000313" key="2">
    <source>
        <dbReference type="EMBL" id="ODM04158.1"/>
    </source>
</evidence>
<reference evidence="5 8" key="2">
    <citation type="submission" date="2016-08" db="EMBL/GenBank/DDBJ databases">
        <title>Characterization of Isolates of Eisenbergiella tayi Derived from Blood Cultures, Using Whole Genome Sequencing.</title>
        <authorList>
            <person name="Bernier A.-M."/>
            <person name="Burdz T."/>
            <person name="Wiebe D."/>
            <person name="Bernard K."/>
        </authorList>
    </citation>
    <scope>NUCLEOTIDE SEQUENCE [LARGE SCALE GENOMIC DNA]</scope>
    <source>
        <strain evidence="5 8">NML120146</strain>
    </source>
</reference>
<dbReference type="EMBL" id="MEHA01000042">
    <property type="protein sequence ID" value="ODR39758.1"/>
    <property type="molecule type" value="Genomic_DNA"/>
</dbReference>
<feature type="transmembrane region" description="Helical" evidence="1">
    <location>
        <begin position="45"/>
        <end position="63"/>
    </location>
</feature>
<gene>
    <name evidence="3" type="ORF">BEH84_04420</name>
    <name evidence="4" type="ORF">BEI59_32855</name>
    <name evidence="2" type="ORF">BEI61_04962</name>
    <name evidence="5" type="ORF">BEI63_03320</name>
</gene>
<proteinExistence type="predicted"/>
<name>A0A1E3U6Z8_9FIRM</name>
<dbReference type="PATRIC" id="fig|1432052.3.peg.4898"/>
<accession>A0A1E3U6Z8</accession>
<reference evidence="6 9" key="1">
    <citation type="submission" date="2016-07" db="EMBL/GenBank/DDBJ databases">
        <title>Characterization of isolates of Eisenbergiella tayi derived from blood cultures, using whole genome sequencing.</title>
        <authorList>
            <person name="Burdz T."/>
            <person name="Wiebe D."/>
            <person name="Huynh C."/>
            <person name="Bernard K."/>
        </authorList>
    </citation>
    <scope>NUCLEOTIDE SEQUENCE [LARGE SCALE GENOMIC DNA]</scope>
    <source>
        <strain evidence="2 6">NML 110608</strain>
        <strain evidence="3 9">NML 120489</strain>
    </source>
</reference>
<feature type="transmembrane region" description="Helical" evidence="1">
    <location>
        <begin position="102"/>
        <end position="123"/>
    </location>
</feature>
<dbReference type="RefSeq" id="WP_009250045.1">
    <property type="nucleotide sequence ID" value="NZ_BAABXS010000001.1"/>
</dbReference>
<dbReference type="GeneID" id="93302368"/>
<dbReference type="Pfam" id="PF12670">
    <property type="entry name" value="DUF3792"/>
    <property type="match status" value="1"/>
</dbReference>
<evidence type="ECO:0000313" key="9">
    <source>
        <dbReference type="Proteomes" id="UP000095003"/>
    </source>
</evidence>
<keyword evidence="1" id="KW-0472">Membrane</keyword>
<evidence type="ECO:0000313" key="8">
    <source>
        <dbReference type="Proteomes" id="UP000094869"/>
    </source>
</evidence>
<dbReference type="Proteomes" id="UP000094271">
    <property type="component" value="Unassembled WGS sequence"/>
</dbReference>
<evidence type="ECO:0000313" key="7">
    <source>
        <dbReference type="Proteomes" id="UP000094271"/>
    </source>
</evidence>
<protein>
    <recommendedName>
        <fullName evidence="10">TIGR04086 family membrane protein</fullName>
    </recommendedName>
</protein>
<keyword evidence="1" id="KW-0812">Transmembrane</keyword>
<dbReference type="EMBL" id="MCGI01000004">
    <property type="protein sequence ID" value="ODM10051.1"/>
    <property type="molecule type" value="Genomic_DNA"/>
</dbReference>
<organism evidence="4 7">
    <name type="scientific">Eisenbergiella tayi</name>
    <dbReference type="NCBI Taxonomy" id="1432052"/>
    <lineage>
        <taxon>Bacteria</taxon>
        <taxon>Bacillati</taxon>
        <taxon>Bacillota</taxon>
        <taxon>Clostridia</taxon>
        <taxon>Lachnospirales</taxon>
        <taxon>Lachnospiraceae</taxon>
        <taxon>Eisenbergiella</taxon>
    </lineage>
</organism>
<reference evidence="4 7" key="3">
    <citation type="submission" date="2016-08" db="EMBL/GenBank/DDBJ databases">
        <authorList>
            <person name="Seilhamer J.J."/>
        </authorList>
    </citation>
    <scope>NUCLEOTIDE SEQUENCE [LARGE SCALE GENOMIC DNA]</scope>
    <source>
        <strain evidence="4 7">NML150140-1</strain>
    </source>
</reference>
<dbReference type="EMBL" id="MEHD01000009">
    <property type="protein sequence ID" value="ODR60762.1"/>
    <property type="molecule type" value="Genomic_DNA"/>
</dbReference>
<dbReference type="NCBIfam" id="TIGR04086">
    <property type="entry name" value="TIGR04086_membr"/>
    <property type="match status" value="1"/>
</dbReference>
<keyword evidence="8" id="KW-1185">Reference proteome</keyword>
<comment type="caution">
    <text evidence="4">The sequence shown here is derived from an EMBL/GenBank/DDBJ whole genome shotgun (WGS) entry which is preliminary data.</text>
</comment>
<dbReference type="EMBL" id="MCGH01000003">
    <property type="protein sequence ID" value="ODM04158.1"/>
    <property type="molecule type" value="Genomic_DNA"/>
</dbReference>
<evidence type="ECO:0000313" key="5">
    <source>
        <dbReference type="EMBL" id="ODR60762.1"/>
    </source>
</evidence>
<evidence type="ECO:0000313" key="3">
    <source>
        <dbReference type="EMBL" id="ODM10051.1"/>
    </source>
</evidence>
<evidence type="ECO:0000313" key="6">
    <source>
        <dbReference type="Proteomes" id="UP000094067"/>
    </source>
</evidence>
<evidence type="ECO:0000313" key="4">
    <source>
        <dbReference type="EMBL" id="ODR39758.1"/>
    </source>
</evidence>
<dbReference type="Proteomes" id="UP000094869">
    <property type="component" value="Unassembled WGS sequence"/>
</dbReference>
<evidence type="ECO:0008006" key="10">
    <source>
        <dbReference type="Google" id="ProtNLM"/>
    </source>
</evidence>
<evidence type="ECO:0000256" key="1">
    <source>
        <dbReference type="SAM" id="Phobius"/>
    </source>
</evidence>
<dbReference type="InterPro" id="IPR023804">
    <property type="entry name" value="DUF3792_TM"/>
</dbReference>
<dbReference type="AlphaFoldDB" id="A0A1E3U6Z8"/>
<keyword evidence="1" id="KW-1133">Transmembrane helix</keyword>
<dbReference type="Proteomes" id="UP000094067">
    <property type="component" value="Unassembled WGS sequence"/>
</dbReference>
<feature type="transmembrane region" description="Helical" evidence="1">
    <location>
        <begin position="12"/>
        <end position="39"/>
    </location>
</feature>